<evidence type="ECO:0000256" key="3">
    <source>
        <dbReference type="ARBA" id="ARBA00022448"/>
    </source>
</evidence>
<evidence type="ECO:0000256" key="5">
    <source>
        <dbReference type="ARBA" id="ARBA00022519"/>
    </source>
</evidence>
<keyword evidence="8 11" id="KW-1133">Transmembrane helix</keyword>
<dbReference type="NCBIfam" id="TIGR01352">
    <property type="entry name" value="tonB_Cterm"/>
    <property type="match status" value="1"/>
</dbReference>
<feature type="transmembrane region" description="Helical" evidence="11">
    <location>
        <begin position="34"/>
        <end position="52"/>
    </location>
</feature>
<reference evidence="14" key="1">
    <citation type="submission" date="2024-03" db="EMBL/GenBank/DDBJ databases">
        <title>Chitinophaga horti sp. nov., isolated from garden soil.</title>
        <authorList>
            <person name="Lee D.S."/>
            <person name="Han D.M."/>
            <person name="Baek J.H."/>
            <person name="Choi D.G."/>
            <person name="Jeon J.H."/>
            <person name="Jeon C.O."/>
        </authorList>
    </citation>
    <scope>NUCLEOTIDE SEQUENCE [LARGE SCALE GENOMIC DNA]</scope>
    <source>
        <strain evidence="14">GPA1</strain>
    </source>
</reference>
<evidence type="ECO:0000256" key="7">
    <source>
        <dbReference type="ARBA" id="ARBA00022927"/>
    </source>
</evidence>
<evidence type="ECO:0000256" key="8">
    <source>
        <dbReference type="ARBA" id="ARBA00022989"/>
    </source>
</evidence>
<keyword evidence="5" id="KW-0997">Cell inner membrane</keyword>
<keyword evidence="9 11" id="KW-0472">Membrane</keyword>
<dbReference type="RefSeq" id="WP_341838044.1">
    <property type="nucleotide sequence ID" value="NZ_CP149822.1"/>
</dbReference>
<protein>
    <submittedName>
        <fullName evidence="13">Energy transducer TonB</fullName>
    </submittedName>
</protein>
<keyword evidence="3" id="KW-0813">Transport</keyword>
<dbReference type="PROSITE" id="PS52015">
    <property type="entry name" value="TONB_CTD"/>
    <property type="match status" value="1"/>
</dbReference>
<evidence type="ECO:0000256" key="6">
    <source>
        <dbReference type="ARBA" id="ARBA00022692"/>
    </source>
</evidence>
<dbReference type="Proteomes" id="UP001485459">
    <property type="component" value="Chromosome"/>
</dbReference>
<keyword evidence="6 11" id="KW-0812">Transmembrane</keyword>
<dbReference type="InterPro" id="IPR006260">
    <property type="entry name" value="TonB/TolA_C"/>
</dbReference>
<evidence type="ECO:0000259" key="12">
    <source>
        <dbReference type="PROSITE" id="PS52015"/>
    </source>
</evidence>
<evidence type="ECO:0000256" key="1">
    <source>
        <dbReference type="ARBA" id="ARBA00004383"/>
    </source>
</evidence>
<dbReference type="Gene3D" id="3.30.1150.10">
    <property type="match status" value="1"/>
</dbReference>
<dbReference type="PANTHER" id="PTHR33446">
    <property type="entry name" value="PROTEIN TONB-RELATED"/>
    <property type="match status" value="1"/>
</dbReference>
<comment type="subcellular location">
    <subcellularLocation>
        <location evidence="1">Cell inner membrane</location>
        <topology evidence="1">Single-pass membrane protein</topology>
        <orientation evidence="1">Periplasmic side</orientation>
    </subcellularLocation>
</comment>
<evidence type="ECO:0000256" key="10">
    <source>
        <dbReference type="SAM" id="MobiDB-lite"/>
    </source>
</evidence>
<feature type="compositionally biased region" description="Pro residues" evidence="10">
    <location>
        <begin position="83"/>
        <end position="95"/>
    </location>
</feature>
<dbReference type="InterPro" id="IPR037682">
    <property type="entry name" value="TonB_C"/>
</dbReference>
<evidence type="ECO:0000256" key="2">
    <source>
        <dbReference type="ARBA" id="ARBA00006555"/>
    </source>
</evidence>
<sequence>MPKPDFLDILFNSRNKDYGAYDLRRKYDRRVRNAVAGMAGIVLLCIGAYTWASNSKAAENVVKPVIFEAPDMIEVPPEERKFTPPPPRAVEPPPQTASVKHVTVKVVEDDKVNPEDEMKTMDELKDVAISTKDIAGEPGGVDNPFESVPEGTRVIEVPEVKKKEDFPTFVEIMPEFPGGEKAMYAFLNDHMRYPHMASESGIEGTVFVKFVVNVDGSITNVETTGRKVGAGCEEEALRVIRKMPKWKAGRQNGRNVAVWFNVPIRFKLNQ</sequence>
<evidence type="ECO:0000256" key="11">
    <source>
        <dbReference type="SAM" id="Phobius"/>
    </source>
</evidence>
<proteinExistence type="inferred from homology"/>
<keyword evidence="14" id="KW-1185">Reference proteome</keyword>
<keyword evidence="7" id="KW-0653">Protein transport</keyword>
<dbReference type="EMBL" id="CP149822">
    <property type="protein sequence ID" value="WZN43227.1"/>
    <property type="molecule type" value="Genomic_DNA"/>
</dbReference>
<name>A0ABZ2YUZ0_9BACT</name>
<gene>
    <name evidence="13" type="ORF">WJU16_09305</name>
</gene>
<feature type="region of interest" description="Disordered" evidence="10">
    <location>
        <begin position="77"/>
        <end position="98"/>
    </location>
</feature>
<keyword evidence="4" id="KW-1003">Cell membrane</keyword>
<evidence type="ECO:0000313" key="13">
    <source>
        <dbReference type="EMBL" id="WZN43227.1"/>
    </source>
</evidence>
<evidence type="ECO:0000256" key="4">
    <source>
        <dbReference type="ARBA" id="ARBA00022475"/>
    </source>
</evidence>
<accession>A0ABZ2YUZ0</accession>
<evidence type="ECO:0000313" key="14">
    <source>
        <dbReference type="Proteomes" id="UP001485459"/>
    </source>
</evidence>
<dbReference type="SUPFAM" id="SSF74653">
    <property type="entry name" value="TolA/TonB C-terminal domain"/>
    <property type="match status" value="1"/>
</dbReference>
<comment type="similarity">
    <text evidence="2">Belongs to the TonB family.</text>
</comment>
<dbReference type="Pfam" id="PF03544">
    <property type="entry name" value="TonB_C"/>
    <property type="match status" value="1"/>
</dbReference>
<organism evidence="13 14">
    <name type="scientific">Chitinophaga pollutisoli</name>
    <dbReference type="NCBI Taxonomy" id="3133966"/>
    <lineage>
        <taxon>Bacteria</taxon>
        <taxon>Pseudomonadati</taxon>
        <taxon>Bacteroidota</taxon>
        <taxon>Chitinophagia</taxon>
        <taxon>Chitinophagales</taxon>
        <taxon>Chitinophagaceae</taxon>
        <taxon>Chitinophaga</taxon>
    </lineage>
</organism>
<evidence type="ECO:0000256" key="9">
    <source>
        <dbReference type="ARBA" id="ARBA00023136"/>
    </source>
</evidence>
<dbReference type="PANTHER" id="PTHR33446:SF2">
    <property type="entry name" value="PROTEIN TONB"/>
    <property type="match status" value="1"/>
</dbReference>
<dbReference type="InterPro" id="IPR051045">
    <property type="entry name" value="TonB-dependent_transducer"/>
</dbReference>
<feature type="domain" description="TonB C-terminal" evidence="12">
    <location>
        <begin position="178"/>
        <end position="270"/>
    </location>
</feature>